<dbReference type="SMART" id="SM00304">
    <property type="entry name" value="HAMP"/>
    <property type="match status" value="1"/>
</dbReference>
<dbReference type="PANTHER" id="PTHR45436">
    <property type="entry name" value="SENSOR HISTIDINE KINASE YKOH"/>
    <property type="match status" value="1"/>
</dbReference>
<dbReference type="CDD" id="cd00075">
    <property type="entry name" value="HATPase"/>
    <property type="match status" value="1"/>
</dbReference>
<evidence type="ECO:0000256" key="8">
    <source>
        <dbReference type="ARBA" id="ARBA00022989"/>
    </source>
</evidence>
<proteinExistence type="predicted"/>
<dbReference type="InterPro" id="IPR005467">
    <property type="entry name" value="His_kinase_dom"/>
</dbReference>
<evidence type="ECO:0000256" key="2">
    <source>
        <dbReference type="ARBA" id="ARBA00004370"/>
    </source>
</evidence>
<evidence type="ECO:0000256" key="9">
    <source>
        <dbReference type="ARBA" id="ARBA00023012"/>
    </source>
</evidence>
<dbReference type="Proteomes" id="UP000293719">
    <property type="component" value="Chromosome"/>
</dbReference>
<protein>
    <recommendedName>
        <fullName evidence="3">histidine kinase</fullName>
        <ecNumber evidence="3">2.7.13.3</ecNumber>
    </recommendedName>
</protein>
<keyword evidence="8 11" id="KW-1133">Transmembrane helix</keyword>
<dbReference type="RefSeq" id="WP_131615815.1">
    <property type="nucleotide sequence ID" value="NZ_CP036532.1"/>
</dbReference>
<evidence type="ECO:0000256" key="4">
    <source>
        <dbReference type="ARBA" id="ARBA00022553"/>
    </source>
</evidence>
<dbReference type="EMBL" id="CP036532">
    <property type="protein sequence ID" value="QBK30113.1"/>
    <property type="molecule type" value="Genomic_DNA"/>
</dbReference>
<evidence type="ECO:0000256" key="7">
    <source>
        <dbReference type="ARBA" id="ARBA00022777"/>
    </source>
</evidence>
<name>A0A4P6UZY6_9HYPH</name>
<dbReference type="GeneID" id="90766755"/>
<sequence>MSAPAPRRRLGAIFKTTAVRLSALYLLLFSVCAVLLVIYMTSLAAGFFLNETRMAIEQELRSLDRIYQRGGMRGLVVAIDRRARAPGAFVYLVADPTGRILAGNVRALEPGVIDHTGWTRRPFSYEKFRERGENGDQPQAVANIFRFENGMRVLVGRDLGEPERFRVVVRRALALALGLMALGGLLIWLFIGRRALKRIDAVSAASAGIVAGDLGRRLPVSSAGDEFDRLSASLNTMLARIETLNDGLREVSDSIAHDLKTPLTRLRNRAEEALRKDEGEAGYRDALEDMISEADQLISIFNAMLQISRVEAGYTRFTPEPVDLATVATELADLYEPLVEDAGGHLRNEVTGPLVAEGSRELIGQAVTNLIDNAIKYGLKGEGATVTLKGRADKAASRVELLVCDTGDGIPEADRERAVRRFERLEESRSAPGSGLGLSLVDAIMRQHGGELRLQDNEPGLCAVLSFPAAAP</sequence>
<dbReference type="SMART" id="SM00387">
    <property type="entry name" value="HATPase_c"/>
    <property type="match status" value="1"/>
</dbReference>
<dbReference type="OrthoDB" id="9815202at2"/>
<organism evidence="14 15">
    <name type="scientific">Roseitalea porphyridii</name>
    <dbReference type="NCBI Taxonomy" id="1852022"/>
    <lineage>
        <taxon>Bacteria</taxon>
        <taxon>Pseudomonadati</taxon>
        <taxon>Pseudomonadota</taxon>
        <taxon>Alphaproteobacteria</taxon>
        <taxon>Hyphomicrobiales</taxon>
        <taxon>Ahrensiaceae</taxon>
        <taxon>Roseitalea</taxon>
    </lineage>
</organism>
<keyword evidence="9" id="KW-0902">Two-component regulatory system</keyword>
<feature type="transmembrane region" description="Helical" evidence="11">
    <location>
        <begin position="172"/>
        <end position="191"/>
    </location>
</feature>
<dbReference type="Pfam" id="PF00672">
    <property type="entry name" value="HAMP"/>
    <property type="match status" value="1"/>
</dbReference>
<feature type="domain" description="HAMP" evidence="13">
    <location>
        <begin position="193"/>
        <end position="246"/>
    </location>
</feature>
<dbReference type="Gene3D" id="3.30.565.10">
    <property type="entry name" value="Histidine kinase-like ATPase, C-terminal domain"/>
    <property type="match status" value="1"/>
</dbReference>
<comment type="subcellular location">
    <subcellularLocation>
        <location evidence="2">Membrane</location>
    </subcellularLocation>
</comment>
<dbReference type="SMART" id="SM00388">
    <property type="entry name" value="HisKA"/>
    <property type="match status" value="1"/>
</dbReference>
<dbReference type="SUPFAM" id="SSF47384">
    <property type="entry name" value="Homodimeric domain of signal transducing histidine kinase"/>
    <property type="match status" value="1"/>
</dbReference>
<evidence type="ECO:0000256" key="5">
    <source>
        <dbReference type="ARBA" id="ARBA00022679"/>
    </source>
</evidence>
<dbReference type="GO" id="GO:0000155">
    <property type="term" value="F:phosphorelay sensor kinase activity"/>
    <property type="evidence" value="ECO:0007669"/>
    <property type="project" value="InterPro"/>
</dbReference>
<dbReference type="AlphaFoldDB" id="A0A4P6UZY6"/>
<feature type="transmembrane region" description="Helical" evidence="11">
    <location>
        <begin position="24"/>
        <end position="49"/>
    </location>
</feature>
<dbReference type="Gene3D" id="1.10.287.130">
    <property type="match status" value="1"/>
</dbReference>
<evidence type="ECO:0000256" key="10">
    <source>
        <dbReference type="ARBA" id="ARBA00023136"/>
    </source>
</evidence>
<keyword evidence="4" id="KW-0597">Phosphoprotein</keyword>
<reference evidence="14 15" key="1">
    <citation type="journal article" date="2017" name="Int. J. Syst. Evol. Microbiol.">
        <title>Roseitalea porphyridii gen. nov., sp. nov., isolated from a red alga, and reclassification of Hoeflea suaedae Chung et al. 2013 as Pseudohoeflea suaedae gen. nov., comb. nov.</title>
        <authorList>
            <person name="Hyeon J.W."/>
            <person name="Jeong S.E."/>
            <person name="Baek K."/>
            <person name="Jeon C.O."/>
        </authorList>
    </citation>
    <scope>NUCLEOTIDE SEQUENCE [LARGE SCALE GENOMIC DNA]</scope>
    <source>
        <strain evidence="14 15">MA7-20</strain>
    </source>
</reference>
<dbReference type="Pfam" id="PF00512">
    <property type="entry name" value="HisKA"/>
    <property type="match status" value="1"/>
</dbReference>
<dbReference type="SUPFAM" id="SSF55874">
    <property type="entry name" value="ATPase domain of HSP90 chaperone/DNA topoisomerase II/histidine kinase"/>
    <property type="match status" value="1"/>
</dbReference>
<dbReference type="EC" id="2.7.13.3" evidence="3"/>
<dbReference type="Gene3D" id="6.10.340.10">
    <property type="match status" value="1"/>
</dbReference>
<comment type="catalytic activity">
    <reaction evidence="1">
        <text>ATP + protein L-histidine = ADP + protein N-phospho-L-histidine.</text>
        <dbReference type="EC" id="2.7.13.3"/>
    </reaction>
</comment>
<feature type="domain" description="Histidine kinase" evidence="12">
    <location>
        <begin position="254"/>
        <end position="471"/>
    </location>
</feature>
<evidence type="ECO:0000313" key="15">
    <source>
        <dbReference type="Proteomes" id="UP000293719"/>
    </source>
</evidence>
<dbReference type="PANTHER" id="PTHR45436:SF8">
    <property type="entry name" value="HISTIDINE KINASE"/>
    <property type="match status" value="1"/>
</dbReference>
<dbReference type="InterPro" id="IPR003594">
    <property type="entry name" value="HATPase_dom"/>
</dbReference>
<evidence type="ECO:0000259" key="13">
    <source>
        <dbReference type="PROSITE" id="PS50885"/>
    </source>
</evidence>
<dbReference type="PROSITE" id="PS50109">
    <property type="entry name" value="HIS_KIN"/>
    <property type="match status" value="1"/>
</dbReference>
<dbReference type="GO" id="GO:0005886">
    <property type="term" value="C:plasma membrane"/>
    <property type="evidence" value="ECO:0007669"/>
    <property type="project" value="TreeGrafter"/>
</dbReference>
<dbReference type="PRINTS" id="PR00344">
    <property type="entry name" value="BCTRLSENSOR"/>
</dbReference>
<evidence type="ECO:0000256" key="11">
    <source>
        <dbReference type="SAM" id="Phobius"/>
    </source>
</evidence>
<evidence type="ECO:0000313" key="14">
    <source>
        <dbReference type="EMBL" id="QBK30113.1"/>
    </source>
</evidence>
<gene>
    <name evidence="14" type="ORF">E0E05_05550</name>
</gene>
<keyword evidence="15" id="KW-1185">Reference proteome</keyword>
<dbReference type="InterPro" id="IPR003660">
    <property type="entry name" value="HAMP_dom"/>
</dbReference>
<accession>A0A4P6UZY6</accession>
<dbReference type="InterPro" id="IPR036890">
    <property type="entry name" value="HATPase_C_sf"/>
</dbReference>
<dbReference type="InterPro" id="IPR050428">
    <property type="entry name" value="TCS_sensor_his_kinase"/>
</dbReference>
<evidence type="ECO:0000256" key="6">
    <source>
        <dbReference type="ARBA" id="ARBA00022692"/>
    </source>
</evidence>
<dbReference type="Pfam" id="PF02518">
    <property type="entry name" value="HATPase_c"/>
    <property type="match status" value="1"/>
</dbReference>
<dbReference type="InterPro" id="IPR004358">
    <property type="entry name" value="Sig_transdc_His_kin-like_C"/>
</dbReference>
<evidence type="ECO:0000256" key="1">
    <source>
        <dbReference type="ARBA" id="ARBA00000085"/>
    </source>
</evidence>
<dbReference type="InterPro" id="IPR036097">
    <property type="entry name" value="HisK_dim/P_sf"/>
</dbReference>
<dbReference type="SUPFAM" id="SSF158472">
    <property type="entry name" value="HAMP domain-like"/>
    <property type="match status" value="1"/>
</dbReference>
<dbReference type="PROSITE" id="PS50885">
    <property type="entry name" value="HAMP"/>
    <property type="match status" value="1"/>
</dbReference>
<dbReference type="InterPro" id="IPR003661">
    <property type="entry name" value="HisK_dim/P_dom"/>
</dbReference>
<keyword evidence="7 14" id="KW-0418">Kinase</keyword>
<keyword evidence="6 11" id="KW-0812">Transmembrane</keyword>
<keyword evidence="10 11" id="KW-0472">Membrane</keyword>
<dbReference type="CDD" id="cd06225">
    <property type="entry name" value="HAMP"/>
    <property type="match status" value="1"/>
</dbReference>
<keyword evidence="5" id="KW-0808">Transferase</keyword>
<dbReference type="KEGG" id="rpod:E0E05_05550"/>
<evidence type="ECO:0000259" key="12">
    <source>
        <dbReference type="PROSITE" id="PS50109"/>
    </source>
</evidence>
<evidence type="ECO:0000256" key="3">
    <source>
        <dbReference type="ARBA" id="ARBA00012438"/>
    </source>
</evidence>
<dbReference type="CDD" id="cd00082">
    <property type="entry name" value="HisKA"/>
    <property type="match status" value="1"/>
</dbReference>